<dbReference type="EMBL" id="PVNL01000077">
    <property type="protein sequence ID" value="PRQ06279.1"/>
    <property type="molecule type" value="Genomic_DNA"/>
</dbReference>
<dbReference type="OrthoDB" id="1495862at2"/>
<sequence>MSDLQVRPEPEDSRVRSRRRVRTLQDLLVFQIKLLLEGFKDLVLGPLSLGAAVLDFLLAKKAPDRYLDGVMRIGRRYEDALDLYGALDALDDPAGSGERGAELRSPDSLAPPPQISSIGPDPRGG</sequence>
<dbReference type="AlphaFoldDB" id="A0A2S9YMF9"/>
<protein>
    <submittedName>
        <fullName evidence="2">Uncharacterized protein</fullName>
    </submittedName>
</protein>
<gene>
    <name evidence="2" type="ORF">ENSA7_39560</name>
</gene>
<name>A0A2S9YMF9_9BACT</name>
<dbReference type="RefSeq" id="WP_106090909.1">
    <property type="nucleotide sequence ID" value="NZ_PVNL01000077.1"/>
</dbReference>
<feature type="region of interest" description="Disordered" evidence="1">
    <location>
        <begin position="93"/>
        <end position="125"/>
    </location>
</feature>
<dbReference type="Proteomes" id="UP000238823">
    <property type="component" value="Unassembled WGS sequence"/>
</dbReference>
<comment type="caution">
    <text evidence="2">The sequence shown here is derived from an EMBL/GenBank/DDBJ whole genome shotgun (WGS) entry which is preliminary data.</text>
</comment>
<evidence type="ECO:0000256" key="1">
    <source>
        <dbReference type="SAM" id="MobiDB-lite"/>
    </source>
</evidence>
<accession>A0A2S9YMF9</accession>
<evidence type="ECO:0000313" key="2">
    <source>
        <dbReference type="EMBL" id="PRQ06279.1"/>
    </source>
</evidence>
<reference evidence="2 3" key="1">
    <citation type="submission" date="2018-03" db="EMBL/GenBank/DDBJ databases">
        <title>Draft Genome Sequences of the Obligatory Marine Myxobacteria Enhygromyxa salina SWB007.</title>
        <authorList>
            <person name="Poehlein A."/>
            <person name="Moghaddam J.A."/>
            <person name="Harms H."/>
            <person name="Alanjari M."/>
            <person name="Koenig G.M."/>
            <person name="Daniel R."/>
            <person name="Schaeberle T.F."/>
        </authorList>
    </citation>
    <scope>NUCLEOTIDE SEQUENCE [LARGE SCALE GENOMIC DNA]</scope>
    <source>
        <strain evidence="2 3">SWB007</strain>
    </source>
</reference>
<proteinExistence type="predicted"/>
<evidence type="ECO:0000313" key="3">
    <source>
        <dbReference type="Proteomes" id="UP000238823"/>
    </source>
</evidence>
<organism evidence="2 3">
    <name type="scientific">Enhygromyxa salina</name>
    <dbReference type="NCBI Taxonomy" id="215803"/>
    <lineage>
        <taxon>Bacteria</taxon>
        <taxon>Pseudomonadati</taxon>
        <taxon>Myxococcota</taxon>
        <taxon>Polyangia</taxon>
        <taxon>Nannocystales</taxon>
        <taxon>Nannocystaceae</taxon>
        <taxon>Enhygromyxa</taxon>
    </lineage>
</organism>